<keyword evidence="3" id="KW-1185">Reference proteome</keyword>
<protein>
    <submittedName>
        <fullName evidence="2">Uncharacterized protein</fullName>
    </submittedName>
</protein>
<dbReference type="Proteomes" id="UP000177625">
    <property type="component" value="Unassembled WGS sequence"/>
</dbReference>
<organism evidence="2 3">
    <name type="scientific">Rhynchosporium secalis</name>
    <name type="common">Barley scald fungus</name>
    <dbReference type="NCBI Taxonomy" id="38038"/>
    <lineage>
        <taxon>Eukaryota</taxon>
        <taxon>Fungi</taxon>
        <taxon>Dikarya</taxon>
        <taxon>Ascomycota</taxon>
        <taxon>Pezizomycotina</taxon>
        <taxon>Leotiomycetes</taxon>
        <taxon>Helotiales</taxon>
        <taxon>Ploettnerulaceae</taxon>
        <taxon>Rhynchosporium</taxon>
    </lineage>
</organism>
<gene>
    <name evidence="2" type="ORF">RSE6_08820</name>
</gene>
<reference evidence="3" key="1">
    <citation type="submission" date="2016-03" db="EMBL/GenBank/DDBJ databases">
        <authorList>
            <person name="Guldener U."/>
        </authorList>
    </citation>
    <scope>NUCLEOTIDE SEQUENCE [LARGE SCALE GENOMIC DNA]</scope>
</reference>
<dbReference type="EMBL" id="FJVC01000322">
    <property type="protein sequence ID" value="CZT48159.1"/>
    <property type="molecule type" value="Genomic_DNA"/>
</dbReference>
<name>A0A1E1MGE5_RHYSE</name>
<evidence type="ECO:0000256" key="1">
    <source>
        <dbReference type="SAM" id="MobiDB-lite"/>
    </source>
</evidence>
<evidence type="ECO:0000313" key="2">
    <source>
        <dbReference type="EMBL" id="CZT48159.1"/>
    </source>
</evidence>
<proteinExistence type="predicted"/>
<dbReference type="AlphaFoldDB" id="A0A1E1MGE5"/>
<evidence type="ECO:0000313" key="3">
    <source>
        <dbReference type="Proteomes" id="UP000177625"/>
    </source>
</evidence>
<accession>A0A1E1MGE5</accession>
<feature type="region of interest" description="Disordered" evidence="1">
    <location>
        <begin position="53"/>
        <end position="74"/>
    </location>
</feature>
<sequence>MSSWFSLLRSCLKAIAPWNNRKIPAQTPNISSLLSASGATFTIWHSQKAVRRQKGIPGTDLDPEDWDSTSRGLAGGDMIDLQRAVDTRPVSKAKSVVMDETW</sequence>